<dbReference type="RefSeq" id="WP_052419557.1">
    <property type="nucleotide sequence ID" value="NZ_FZOL01000044.1"/>
</dbReference>
<proteinExistence type="predicted"/>
<dbReference type="STRING" id="1215104.GCA_000730585_00384"/>
<name>A0A239LUY2_9PSED</name>
<dbReference type="EMBL" id="FZOL01000044">
    <property type="protein sequence ID" value="SNT34175.1"/>
    <property type="molecule type" value="Genomic_DNA"/>
</dbReference>
<dbReference type="PANTHER" id="PTHR34319">
    <property type="entry name" value="MAJOR EXPORTED PROTEIN"/>
    <property type="match status" value="1"/>
</dbReference>
<gene>
    <name evidence="1" type="ORF">SAMN05444352_1447</name>
</gene>
<dbReference type="InterPro" id="IPR052947">
    <property type="entry name" value="T6SS_Hcp1_domain"/>
</dbReference>
<dbReference type="PANTHER" id="PTHR34319:SF7">
    <property type="entry name" value="HNH ENDONUCLEASE DOMAIN-CONTAINING PROTEIN"/>
    <property type="match status" value="1"/>
</dbReference>
<keyword evidence="2" id="KW-1185">Reference proteome</keyword>
<dbReference type="SUPFAM" id="SSF54060">
    <property type="entry name" value="His-Me finger endonucleases"/>
    <property type="match status" value="1"/>
</dbReference>
<dbReference type="CDD" id="cd00085">
    <property type="entry name" value="HNHc"/>
    <property type="match status" value="1"/>
</dbReference>
<dbReference type="InterPro" id="IPR003615">
    <property type="entry name" value="HNH_nuc"/>
</dbReference>
<dbReference type="Proteomes" id="UP000198407">
    <property type="component" value="Unassembled WGS sequence"/>
</dbReference>
<evidence type="ECO:0000313" key="2">
    <source>
        <dbReference type="Proteomes" id="UP000198407"/>
    </source>
</evidence>
<protein>
    <submittedName>
        <fullName evidence="1">DNase/tRNase domain of colicin-like bacteriocin</fullName>
    </submittedName>
</protein>
<evidence type="ECO:0000313" key="1">
    <source>
        <dbReference type="EMBL" id="SNT34175.1"/>
    </source>
</evidence>
<dbReference type="AlphaFoldDB" id="A0A239LUY2"/>
<organism evidence="1 2">
    <name type="scientific">Pseudomonas japonica</name>
    <dbReference type="NCBI Taxonomy" id="256466"/>
    <lineage>
        <taxon>Bacteria</taxon>
        <taxon>Pseudomonadati</taxon>
        <taxon>Pseudomonadota</taxon>
        <taxon>Gammaproteobacteria</taxon>
        <taxon>Pseudomonadales</taxon>
        <taxon>Pseudomonadaceae</taxon>
        <taxon>Pseudomonas</taxon>
    </lineage>
</organism>
<accession>A0A239LUY2</accession>
<dbReference type="OrthoDB" id="6004892at2"/>
<reference evidence="2" key="1">
    <citation type="submission" date="2017-06" db="EMBL/GenBank/DDBJ databases">
        <authorList>
            <person name="Varghese N."/>
            <person name="Submissions S."/>
        </authorList>
    </citation>
    <scope>NUCLEOTIDE SEQUENCE [LARGE SCALE GENOMIC DNA]</scope>
    <source>
        <strain evidence="2">DSM 22348</strain>
    </source>
</reference>
<sequence length="241" mass="27117">MISYPRTPAELAAFLANGYDAALDLIRQQKARVNIVQFLRAYLKKPANPGVLPQANRKLLSWFKDRQASGKPDAAIVYHCSGVRMLNGFTIAEVTYTRKANRALYRRERKDFNKIKPVWIRDVAVNRRQDLLAAGLTAAQVDAMAKDGKPPSGYQLHHRLPLDDGGTNDAQNLILMRNDVEHRAVHGRYNPGENLIHKTSHGQTVSVAMPIPPQGAVIYPDPSRQWVAERVPSLDLYEIYQ</sequence>
<dbReference type="InterPro" id="IPR044925">
    <property type="entry name" value="His-Me_finger_sf"/>
</dbReference>